<dbReference type="VEuPathDB" id="ToxoDB:LOC113147134"/>
<name>A0A1D3D6U4_9EIME</name>
<protein>
    <submittedName>
        <fullName evidence="1">Uncharacterized protein</fullName>
    </submittedName>
</protein>
<proteinExistence type="predicted"/>
<sequence>MSEAAAAGGGLAGTAAGDFPCAKSSLERQYAMDGGSLSSKTEATVSAMAGLSEEALRDTYTRISRAAVALRQELEEQQQLLLLHARQRRVLDAELAELKGRVVLPPLFRIWSDGDATPEQDSTRIADVPALQKAVCRRGSNARAGAGGVSTLAAAEVNVSGASSPLPPSPHSATEDCVIVAAEILVGSRSLPLRLAATESCEEAAAAWVDRHWGALQKHWRAGCPAATFLGRNKAIESLESFLRNVEETSEELPVKVTRSWSLILDPQSEKQLN</sequence>
<dbReference type="VEuPathDB" id="ToxoDB:cyc_01477"/>
<comment type="caution">
    <text evidence="1">The sequence shown here is derived from an EMBL/GenBank/DDBJ whole genome shotgun (WGS) entry which is preliminary data.</text>
</comment>
<organism evidence="1 2">
    <name type="scientific">Cyclospora cayetanensis</name>
    <dbReference type="NCBI Taxonomy" id="88456"/>
    <lineage>
        <taxon>Eukaryota</taxon>
        <taxon>Sar</taxon>
        <taxon>Alveolata</taxon>
        <taxon>Apicomplexa</taxon>
        <taxon>Conoidasida</taxon>
        <taxon>Coccidia</taxon>
        <taxon>Eucoccidiorida</taxon>
        <taxon>Eimeriorina</taxon>
        <taxon>Eimeriidae</taxon>
        <taxon>Cyclospora</taxon>
    </lineage>
</organism>
<gene>
    <name evidence="1" type="ORF">cyc_01477</name>
</gene>
<reference evidence="1 2" key="1">
    <citation type="journal article" date="2016" name="BMC Genomics">
        <title>Comparative genomics reveals Cyclospora cayetanensis possesses coccidia-like metabolism and invasion components but unique surface antigens.</title>
        <authorList>
            <person name="Liu S."/>
            <person name="Wang L."/>
            <person name="Zheng H."/>
            <person name="Xu Z."/>
            <person name="Roellig D.M."/>
            <person name="Li N."/>
            <person name="Frace M.A."/>
            <person name="Tang K."/>
            <person name="Arrowood M.J."/>
            <person name="Moss D.M."/>
            <person name="Zhang L."/>
            <person name="Feng Y."/>
            <person name="Xiao L."/>
        </authorList>
    </citation>
    <scope>NUCLEOTIDE SEQUENCE [LARGE SCALE GENOMIC DNA]</scope>
    <source>
        <strain evidence="1 2">CHN_HEN01</strain>
    </source>
</reference>
<dbReference type="EMBL" id="JROU02000464">
    <property type="protein sequence ID" value="OEH79173.1"/>
    <property type="molecule type" value="Genomic_DNA"/>
</dbReference>
<keyword evidence="2" id="KW-1185">Reference proteome</keyword>
<evidence type="ECO:0000313" key="2">
    <source>
        <dbReference type="Proteomes" id="UP000095192"/>
    </source>
</evidence>
<evidence type="ECO:0000313" key="1">
    <source>
        <dbReference type="EMBL" id="OEH79173.1"/>
    </source>
</evidence>
<dbReference type="Proteomes" id="UP000095192">
    <property type="component" value="Unassembled WGS sequence"/>
</dbReference>
<dbReference type="InParanoid" id="A0A1D3D6U4"/>
<dbReference type="AlphaFoldDB" id="A0A1D3D6U4"/>
<accession>A0A1D3D6U4</accession>